<dbReference type="Proteomes" id="UP000242474">
    <property type="component" value="Unassembled WGS sequence"/>
</dbReference>
<feature type="region of interest" description="Disordered" evidence="1">
    <location>
        <begin position="105"/>
        <end position="127"/>
    </location>
</feature>
<feature type="compositionally biased region" description="Basic and acidic residues" evidence="1">
    <location>
        <begin position="105"/>
        <end position="119"/>
    </location>
</feature>
<protein>
    <submittedName>
        <fullName evidence="2">Uncharacterized protein</fullName>
    </submittedName>
</protein>
<gene>
    <name evidence="2" type="ORF">COEREDRAFT_89636</name>
</gene>
<proteinExistence type="predicted"/>
<name>A0A2G5B2X9_COERN</name>
<evidence type="ECO:0000313" key="3">
    <source>
        <dbReference type="Proteomes" id="UP000242474"/>
    </source>
</evidence>
<keyword evidence="3" id="KW-1185">Reference proteome</keyword>
<evidence type="ECO:0000256" key="1">
    <source>
        <dbReference type="SAM" id="MobiDB-lite"/>
    </source>
</evidence>
<dbReference type="EMBL" id="KZ303539">
    <property type="protein sequence ID" value="PIA13356.1"/>
    <property type="molecule type" value="Genomic_DNA"/>
</dbReference>
<accession>A0A2G5B2X9</accession>
<organism evidence="2 3">
    <name type="scientific">Coemansia reversa (strain ATCC 12441 / NRRL 1564)</name>
    <dbReference type="NCBI Taxonomy" id="763665"/>
    <lineage>
        <taxon>Eukaryota</taxon>
        <taxon>Fungi</taxon>
        <taxon>Fungi incertae sedis</taxon>
        <taxon>Zoopagomycota</taxon>
        <taxon>Kickxellomycotina</taxon>
        <taxon>Kickxellomycetes</taxon>
        <taxon>Kickxellales</taxon>
        <taxon>Kickxellaceae</taxon>
        <taxon>Coemansia</taxon>
    </lineage>
</organism>
<sequence length="198" mass="22621">MVLVPVTNFQQVQEMLGHIPCSVRVFTDIGESDTCKMEDGKSGYKEAEVTIRSVEKWKEKCFEGLKCNYEDRNPHYEDKSGNILYPFQTDDYIVLRYSLDGGKTPIKDNNVDSGDRQRGPLDPTNLGQSRQADQWELLEDEVDTSIQTYDDDEGGVQIEIVDSGVLIPFSAFDVHRIYVYKKVEKHSDTNATSIFTYK</sequence>
<evidence type="ECO:0000313" key="2">
    <source>
        <dbReference type="EMBL" id="PIA13356.1"/>
    </source>
</evidence>
<reference evidence="2 3" key="1">
    <citation type="journal article" date="2015" name="Genome Biol. Evol.">
        <title>Phylogenomic analyses indicate that early fungi evolved digesting cell walls of algal ancestors of land plants.</title>
        <authorList>
            <person name="Chang Y."/>
            <person name="Wang S."/>
            <person name="Sekimoto S."/>
            <person name="Aerts A.L."/>
            <person name="Choi C."/>
            <person name="Clum A."/>
            <person name="LaButti K.M."/>
            <person name="Lindquist E.A."/>
            <person name="Yee Ngan C."/>
            <person name="Ohm R.A."/>
            <person name="Salamov A.A."/>
            <person name="Grigoriev I.V."/>
            <person name="Spatafora J.W."/>
            <person name="Berbee M.L."/>
        </authorList>
    </citation>
    <scope>NUCLEOTIDE SEQUENCE [LARGE SCALE GENOMIC DNA]</scope>
    <source>
        <strain evidence="2 3">NRRL 1564</strain>
    </source>
</reference>
<dbReference type="AlphaFoldDB" id="A0A2G5B2X9"/>